<dbReference type="InterPro" id="IPR007513">
    <property type="entry name" value="SERF-like_N"/>
</dbReference>
<name>A0A5B0RP85_PUCGR</name>
<proteinExistence type="predicted"/>
<sequence length="153" mass="16905">MLQKDACPYLSLSVAGTSYHFLPHSPYSTSTVHKLRTTHQQTTSPISVCVQHSDISHQPLDSNYPLSKPSSHIFDRTMGGGNGAKAAQKRERNAKASGATAKSQLKVNEAAKNIQCKVCFQTFLITSREPALKEHAENRHSKALLDCFPMWKP</sequence>
<feature type="domain" description="Small EDRK-rich factor-like N-terminal" evidence="2">
    <location>
        <begin position="80"/>
        <end position="113"/>
    </location>
</feature>
<evidence type="ECO:0000313" key="4">
    <source>
        <dbReference type="EMBL" id="KAA1127756.1"/>
    </source>
</evidence>
<dbReference type="PANTHER" id="PTHR33788:SF1">
    <property type="entry name" value="ZINC-BINDING PROTEIN"/>
    <property type="match status" value="1"/>
</dbReference>
<protein>
    <submittedName>
        <fullName evidence="4">Uncharacterized protein</fullName>
    </submittedName>
</protein>
<gene>
    <name evidence="4" type="ORF">PGTUg99_004723</name>
</gene>
<dbReference type="InterPro" id="IPR026939">
    <property type="entry name" value="ZNF706/At2g23090_sf"/>
</dbReference>
<organism evidence="4 5">
    <name type="scientific">Puccinia graminis f. sp. tritici</name>
    <dbReference type="NCBI Taxonomy" id="56615"/>
    <lineage>
        <taxon>Eukaryota</taxon>
        <taxon>Fungi</taxon>
        <taxon>Dikarya</taxon>
        <taxon>Basidiomycota</taxon>
        <taxon>Pucciniomycotina</taxon>
        <taxon>Pucciniomycetes</taxon>
        <taxon>Pucciniales</taxon>
        <taxon>Pucciniaceae</taxon>
        <taxon>Puccinia</taxon>
    </lineage>
</organism>
<comment type="caution">
    <text evidence="4">The sequence shown here is derived from an EMBL/GenBank/DDBJ whole genome shotgun (WGS) entry which is preliminary data.</text>
</comment>
<dbReference type="Pfam" id="PF12907">
    <property type="entry name" value="zf-met2"/>
    <property type="match status" value="1"/>
</dbReference>
<dbReference type="InterPro" id="IPR039713">
    <property type="entry name" value="At2g23090-like"/>
</dbReference>
<evidence type="ECO:0000259" key="2">
    <source>
        <dbReference type="Pfam" id="PF04419"/>
    </source>
</evidence>
<evidence type="ECO:0000313" key="5">
    <source>
        <dbReference type="Proteomes" id="UP000325313"/>
    </source>
</evidence>
<feature type="region of interest" description="Disordered" evidence="1">
    <location>
        <begin position="81"/>
        <end position="100"/>
    </location>
</feature>
<dbReference type="Gene3D" id="4.10.1050.10">
    <property type="entry name" value="At2g23090-like"/>
    <property type="match status" value="1"/>
</dbReference>
<accession>A0A5B0RP85</accession>
<reference evidence="4 5" key="1">
    <citation type="submission" date="2019-05" db="EMBL/GenBank/DDBJ databases">
        <title>Emergence of the Ug99 lineage of the wheat stem rust pathogen through somatic hybridization.</title>
        <authorList>
            <person name="Li F."/>
            <person name="Upadhyaya N.M."/>
            <person name="Sperschneider J."/>
            <person name="Matny O."/>
            <person name="Nguyen-Phuc H."/>
            <person name="Mago R."/>
            <person name="Raley C."/>
            <person name="Miller M.E."/>
            <person name="Silverstein K.A.T."/>
            <person name="Henningsen E."/>
            <person name="Hirsch C.D."/>
            <person name="Visser B."/>
            <person name="Pretorius Z.A."/>
            <person name="Steffenson B.J."/>
            <person name="Schwessinger B."/>
            <person name="Dodds P.N."/>
            <person name="Figueroa M."/>
        </authorList>
    </citation>
    <scope>NUCLEOTIDE SEQUENCE [LARGE SCALE GENOMIC DNA]</scope>
    <source>
        <strain evidence="4 5">Ug99</strain>
    </source>
</reference>
<dbReference type="SUPFAM" id="SSF118359">
    <property type="entry name" value="Expressed protein At2g23090/F21P24.15"/>
    <property type="match status" value="1"/>
</dbReference>
<dbReference type="Proteomes" id="UP000325313">
    <property type="component" value="Unassembled WGS sequence"/>
</dbReference>
<evidence type="ECO:0000259" key="3">
    <source>
        <dbReference type="Pfam" id="PF12907"/>
    </source>
</evidence>
<evidence type="ECO:0000256" key="1">
    <source>
        <dbReference type="SAM" id="MobiDB-lite"/>
    </source>
</evidence>
<feature type="domain" description="At2g23090-like zinc-binding" evidence="3">
    <location>
        <begin position="115"/>
        <end position="151"/>
    </location>
</feature>
<dbReference type="EMBL" id="VDEP01000151">
    <property type="protein sequence ID" value="KAA1127756.1"/>
    <property type="molecule type" value="Genomic_DNA"/>
</dbReference>
<dbReference type="InterPro" id="IPR039438">
    <property type="entry name" value="At2g23090-like_Znf"/>
</dbReference>
<dbReference type="AlphaFoldDB" id="A0A5B0RP85"/>
<dbReference type="PANTHER" id="PTHR33788">
    <property type="entry name" value="OS07G0114300 PROTEIN"/>
    <property type="match status" value="1"/>
</dbReference>
<dbReference type="Pfam" id="PF04419">
    <property type="entry name" value="SERF-like_N"/>
    <property type="match status" value="1"/>
</dbReference>